<name>W1PXY6_AMBTC</name>
<dbReference type="AlphaFoldDB" id="W1PXY6"/>
<sequence>MTLTAREGRETMAHSLVLAFLLIQSAMASKLMENVHAIEVLLGHALSNGKESHGCYGQLLEASTQAKMVQNLVLVAHHKDALRGLESLILHLNSCTEANIDHTVGLEYVWYL</sequence>
<dbReference type="Gramene" id="ERN12330">
    <property type="protein sequence ID" value="ERN12330"/>
    <property type="gene ID" value="AMTR_s00025p00066580"/>
</dbReference>
<organism evidence="2 3">
    <name type="scientific">Amborella trichopoda</name>
    <dbReference type="NCBI Taxonomy" id="13333"/>
    <lineage>
        <taxon>Eukaryota</taxon>
        <taxon>Viridiplantae</taxon>
        <taxon>Streptophyta</taxon>
        <taxon>Embryophyta</taxon>
        <taxon>Tracheophyta</taxon>
        <taxon>Spermatophyta</taxon>
        <taxon>Magnoliopsida</taxon>
        <taxon>Amborellales</taxon>
        <taxon>Amborellaceae</taxon>
        <taxon>Amborella</taxon>
    </lineage>
</organism>
<keyword evidence="1" id="KW-0732">Signal</keyword>
<evidence type="ECO:0000313" key="3">
    <source>
        <dbReference type="Proteomes" id="UP000017836"/>
    </source>
</evidence>
<dbReference type="EMBL" id="KI392614">
    <property type="protein sequence ID" value="ERN12330.1"/>
    <property type="molecule type" value="Genomic_DNA"/>
</dbReference>
<reference evidence="3" key="1">
    <citation type="journal article" date="2013" name="Science">
        <title>The Amborella genome and the evolution of flowering plants.</title>
        <authorList>
            <consortium name="Amborella Genome Project"/>
        </authorList>
    </citation>
    <scope>NUCLEOTIDE SEQUENCE [LARGE SCALE GENOMIC DNA]</scope>
</reference>
<feature type="chain" id="PRO_5004808282" description="Pectinesterase inhibitor domain-containing protein" evidence="1">
    <location>
        <begin position="29"/>
        <end position="112"/>
    </location>
</feature>
<gene>
    <name evidence="2" type="ORF">AMTR_s00025p00066580</name>
</gene>
<keyword evidence="3" id="KW-1185">Reference proteome</keyword>
<dbReference type="Proteomes" id="UP000017836">
    <property type="component" value="Unassembled WGS sequence"/>
</dbReference>
<protein>
    <recommendedName>
        <fullName evidence="4">Pectinesterase inhibitor domain-containing protein</fullName>
    </recommendedName>
</protein>
<evidence type="ECO:0000256" key="1">
    <source>
        <dbReference type="SAM" id="SignalP"/>
    </source>
</evidence>
<feature type="signal peptide" evidence="1">
    <location>
        <begin position="1"/>
        <end position="28"/>
    </location>
</feature>
<accession>W1PXY6</accession>
<dbReference type="HOGENOM" id="CLU_2149212_0_0_1"/>
<evidence type="ECO:0000313" key="2">
    <source>
        <dbReference type="EMBL" id="ERN12330.1"/>
    </source>
</evidence>
<evidence type="ECO:0008006" key="4">
    <source>
        <dbReference type="Google" id="ProtNLM"/>
    </source>
</evidence>
<proteinExistence type="predicted"/>